<dbReference type="EMBL" id="CP159253">
    <property type="protein sequence ID" value="XCG46952.1"/>
    <property type="molecule type" value="Genomic_DNA"/>
</dbReference>
<dbReference type="AlphaFoldDB" id="A0AAU8CKR0"/>
<organism evidence="1">
    <name type="scientific">Mesorhizobium sp. WSM2240</name>
    <dbReference type="NCBI Taxonomy" id="3228851"/>
    <lineage>
        <taxon>Bacteria</taxon>
        <taxon>Pseudomonadati</taxon>
        <taxon>Pseudomonadota</taxon>
        <taxon>Alphaproteobacteria</taxon>
        <taxon>Hyphomicrobiales</taxon>
        <taxon>Phyllobacteriaceae</taxon>
        <taxon>Mesorhizobium</taxon>
    </lineage>
</organism>
<proteinExistence type="predicted"/>
<evidence type="ECO:0000313" key="1">
    <source>
        <dbReference type="EMBL" id="XCG46952.1"/>
    </source>
</evidence>
<sequence>MLSTDRSRHGLRSAVWSSGKPFFARGLSLNLEPLGTERLPQDVILLRYAPAG</sequence>
<dbReference type="RefSeq" id="WP_353645508.1">
    <property type="nucleotide sequence ID" value="NZ_CP159253.1"/>
</dbReference>
<name>A0AAU8CKR0_9HYPH</name>
<protein>
    <submittedName>
        <fullName evidence="1">Uncharacterized protein</fullName>
    </submittedName>
</protein>
<gene>
    <name evidence="1" type="ORF">ABVK50_16710</name>
</gene>
<accession>A0AAU8CKR0</accession>
<reference evidence="1" key="1">
    <citation type="submission" date="2024-06" db="EMBL/GenBank/DDBJ databases">
        <title>Mesorhizobium karijinii sp. nov., a symbiont of the iconic Swainsona formosa from arid Australia.</title>
        <authorList>
            <person name="Hill Y.J."/>
            <person name="Watkin E.L.J."/>
            <person name="O'Hara G.W."/>
            <person name="Terpolilli J."/>
            <person name="Tye M.L."/>
            <person name="Kohlmeier M.G."/>
        </authorList>
    </citation>
    <scope>NUCLEOTIDE SEQUENCE</scope>
    <source>
        <strain evidence="1">WSM2240</strain>
    </source>
</reference>